<evidence type="ECO:0000259" key="1">
    <source>
        <dbReference type="PROSITE" id="PS50878"/>
    </source>
</evidence>
<dbReference type="InterPro" id="IPR005135">
    <property type="entry name" value="Endo/exonuclease/phosphatase"/>
</dbReference>
<dbReference type="InterPro" id="IPR000477">
    <property type="entry name" value="RT_dom"/>
</dbReference>
<dbReference type="SUPFAM" id="SSF56672">
    <property type="entry name" value="DNA/RNA polymerases"/>
    <property type="match status" value="1"/>
</dbReference>
<dbReference type="SUPFAM" id="SSF56219">
    <property type="entry name" value="DNase I-like"/>
    <property type="match status" value="1"/>
</dbReference>
<dbReference type="Pfam" id="PF03372">
    <property type="entry name" value="Exo_endo_phos"/>
    <property type="match status" value="1"/>
</dbReference>
<dbReference type="InParanoid" id="A0A669ERX4"/>
<proteinExistence type="predicted"/>
<dbReference type="AlphaFoldDB" id="A0A669ERX4"/>
<reference evidence="2" key="2">
    <citation type="submission" date="2025-08" db="UniProtKB">
        <authorList>
            <consortium name="Ensembl"/>
        </authorList>
    </citation>
    <scope>IDENTIFICATION</scope>
</reference>
<feature type="domain" description="Reverse transcriptase" evidence="1">
    <location>
        <begin position="475"/>
        <end position="746"/>
    </location>
</feature>
<dbReference type="PROSITE" id="PS50878">
    <property type="entry name" value="RT_POL"/>
    <property type="match status" value="1"/>
</dbReference>
<protein>
    <recommendedName>
        <fullName evidence="1">Reverse transcriptase domain-containing protein</fullName>
    </recommendedName>
</protein>
<reference evidence="3" key="1">
    <citation type="submission" date="2012-01" db="EMBL/GenBank/DDBJ databases">
        <title>The Genome Sequence of Oreochromis niloticus (Nile Tilapia).</title>
        <authorList>
            <consortium name="Broad Institute Genome Assembly Team"/>
            <consortium name="Broad Institute Sequencing Platform"/>
            <person name="Di Palma F."/>
            <person name="Johnson J."/>
            <person name="Lander E.S."/>
            <person name="Lindblad-Toh K."/>
        </authorList>
    </citation>
    <scope>NUCLEOTIDE SEQUENCE [LARGE SCALE GENOMIC DNA]</scope>
</reference>
<dbReference type="GO" id="GO:0003824">
    <property type="term" value="F:catalytic activity"/>
    <property type="evidence" value="ECO:0007669"/>
    <property type="project" value="InterPro"/>
</dbReference>
<dbReference type="Proteomes" id="UP000005207">
    <property type="component" value="Linkage group LG7"/>
</dbReference>
<keyword evidence="3" id="KW-1185">Reference proteome</keyword>
<dbReference type="InterPro" id="IPR043502">
    <property type="entry name" value="DNA/RNA_pol_sf"/>
</dbReference>
<evidence type="ECO:0000313" key="3">
    <source>
        <dbReference type="Proteomes" id="UP000005207"/>
    </source>
</evidence>
<dbReference type="Gene3D" id="3.60.10.10">
    <property type="entry name" value="Endonuclease/exonuclease/phosphatase"/>
    <property type="match status" value="1"/>
</dbReference>
<evidence type="ECO:0000313" key="2">
    <source>
        <dbReference type="Ensembl" id="ENSONIP00000074128.1"/>
    </source>
</evidence>
<dbReference type="InterPro" id="IPR036691">
    <property type="entry name" value="Endo/exonu/phosph_ase_sf"/>
</dbReference>
<dbReference type="PANTHER" id="PTHR47510">
    <property type="entry name" value="REVERSE TRANSCRIPTASE DOMAIN-CONTAINING PROTEIN"/>
    <property type="match status" value="1"/>
</dbReference>
<accession>A0A669ERX4</accession>
<dbReference type="PANTHER" id="PTHR47510:SF3">
    <property type="entry name" value="ENDO_EXONUCLEASE_PHOSPHATASE DOMAIN-CONTAINING PROTEIN"/>
    <property type="match status" value="1"/>
</dbReference>
<name>A0A669ERX4_ORENI</name>
<sequence length="948" mass="108223">MSGVKYIHLNVRSLLPKMDMVKIWVKSTDADVVIISETWLTKSITNEDINIYGYNVYRTDRPKKGGGVAIYVKSRFNASIVLSQSICKQMEFLALNVDIANTLSITIVGCYRPPSASKEALSSLKHLLAKLNYTELLMAGDLNWDWLNATSGEFKEFCDSINLTQLVYLPTRPNLKCPEKSTLIDLVLTNVPHKFSSLGVFCNDLSDHCVVAVCRNAKIPKCKPHIVCKRNLKQFNEQAFHHDLSVVNWEKIGLLPDVELAWTYFKESFMEIVNKHAPLRKVRIKGRENPWFSQTLADNIHKRNRAWDKARQTDTSTDWSAFKQLRNKCTSLIKKAKSEYFLSVTTENLNDPQKFWKVIKSLSVNKMTQTFPKFVVKDSVSINDKTEILNCFNEHFLSVGSLFDSAETFLTNSCPEFSMFSGDRFNFVPFSVYEVHKALKALDHRKPPGPDLMEPYFLKLAADYLAEPLSILFNLSIKTKEIPSVWKSAFVLPLLKGGDPSVLTNYRPISNLCVLSKIMESLVCDQLKEFLYSNDIVSKFQSGFRKKHSTNTATMKVINDIIMALDKKLYCASLFIDLSKAFDTVDHAVLKNRLLSLGLSEHAIAWFSNYLNNRTQCIKLEGLCSKFVAVHKGVPQGSVLGPLLFLLYINDLGQNVSDTNLHFYADDTVIYCYGSSLTQAIETLQKAFVAFQHSLIQLKLVLNADKTKLMLFSKSKKVPEPIPVVSTLEGNVIEIVHEYKYLGVWIDDSFTFKPHIERLVKKLRLKLRFFFRNKQCFSFAVKKRLVTATFLSVLDYGDILYMNASSSCLLMLDTMYHASLRFITNCRYLTHQCDLYLRVNWPSLAIRRQGHWYTFIYKAILGLLPPYICTLVTRTNSGSYSLRSNDQLLLSVPLVRTELGKKAFVHSAPFSWNLLQKDWKLTELLSLNVFKTKLKGLQTASIMCNCFV</sequence>
<dbReference type="Ensembl" id="ENSONIT00000046419.1">
    <property type="protein sequence ID" value="ENSONIP00000074128.1"/>
    <property type="gene ID" value="ENSONIG00000029621.1"/>
</dbReference>
<dbReference type="OMA" id="ASHINDL"/>
<reference evidence="2" key="3">
    <citation type="submission" date="2025-09" db="UniProtKB">
        <authorList>
            <consortium name="Ensembl"/>
        </authorList>
    </citation>
    <scope>IDENTIFICATION</scope>
</reference>
<dbReference type="CDD" id="cd01650">
    <property type="entry name" value="RT_nLTR_like"/>
    <property type="match status" value="1"/>
</dbReference>
<organism evidence="2 3">
    <name type="scientific">Oreochromis niloticus</name>
    <name type="common">Nile tilapia</name>
    <name type="synonym">Tilapia nilotica</name>
    <dbReference type="NCBI Taxonomy" id="8128"/>
    <lineage>
        <taxon>Eukaryota</taxon>
        <taxon>Metazoa</taxon>
        <taxon>Chordata</taxon>
        <taxon>Craniata</taxon>
        <taxon>Vertebrata</taxon>
        <taxon>Euteleostomi</taxon>
        <taxon>Actinopterygii</taxon>
        <taxon>Neopterygii</taxon>
        <taxon>Teleostei</taxon>
        <taxon>Neoteleostei</taxon>
        <taxon>Acanthomorphata</taxon>
        <taxon>Ovalentaria</taxon>
        <taxon>Cichlomorphae</taxon>
        <taxon>Cichliformes</taxon>
        <taxon>Cichlidae</taxon>
        <taxon>African cichlids</taxon>
        <taxon>Pseudocrenilabrinae</taxon>
        <taxon>Oreochromini</taxon>
        <taxon>Oreochromis</taxon>
    </lineage>
</organism>
<dbReference type="Pfam" id="PF00078">
    <property type="entry name" value="RVT_1"/>
    <property type="match status" value="1"/>
</dbReference>
<dbReference type="GeneTree" id="ENSGT01030000234565"/>